<reference evidence="9 10" key="1">
    <citation type="submission" date="2019-05" db="EMBL/GenBank/DDBJ databases">
        <authorList>
            <person name="Narsing Rao M.P."/>
            <person name="Li W.J."/>
        </authorList>
    </citation>
    <scope>NUCLEOTIDE SEQUENCE [LARGE SCALE GENOMIC DNA]</scope>
    <source>
        <strain evidence="9 10">SYSU_K30003</strain>
    </source>
</reference>
<keyword evidence="4" id="KW-0309">Germination</keyword>
<dbReference type="PANTHER" id="PTHR34975">
    <property type="entry name" value="SPORE GERMINATION PROTEIN A2"/>
    <property type="match status" value="1"/>
</dbReference>
<evidence type="ECO:0000256" key="3">
    <source>
        <dbReference type="ARBA" id="ARBA00022448"/>
    </source>
</evidence>
<feature type="transmembrane region" description="Helical" evidence="8">
    <location>
        <begin position="181"/>
        <end position="205"/>
    </location>
</feature>
<feature type="transmembrane region" description="Helical" evidence="8">
    <location>
        <begin position="7"/>
        <end position="29"/>
    </location>
</feature>
<comment type="similarity">
    <text evidence="2">Belongs to the amino acid-polyamine-organocation (APC) superfamily. Spore germination protein (SGP) (TC 2.A.3.9) family.</text>
</comment>
<accession>A0A5R9G1T1</accession>
<keyword evidence="3" id="KW-0813">Transport</keyword>
<feature type="transmembrane region" description="Helical" evidence="8">
    <location>
        <begin position="305"/>
        <end position="323"/>
    </location>
</feature>
<dbReference type="InterPro" id="IPR004761">
    <property type="entry name" value="Spore_GerAB"/>
</dbReference>
<evidence type="ECO:0000256" key="4">
    <source>
        <dbReference type="ARBA" id="ARBA00022544"/>
    </source>
</evidence>
<feature type="transmembrane region" description="Helical" evidence="8">
    <location>
        <begin position="41"/>
        <end position="62"/>
    </location>
</feature>
<dbReference type="OrthoDB" id="2381188at2"/>
<dbReference type="PANTHER" id="PTHR34975:SF2">
    <property type="entry name" value="SPORE GERMINATION PROTEIN A2"/>
    <property type="match status" value="1"/>
</dbReference>
<evidence type="ECO:0000256" key="7">
    <source>
        <dbReference type="ARBA" id="ARBA00023136"/>
    </source>
</evidence>
<evidence type="ECO:0000256" key="2">
    <source>
        <dbReference type="ARBA" id="ARBA00007998"/>
    </source>
</evidence>
<feature type="transmembrane region" description="Helical" evidence="8">
    <location>
        <begin position="82"/>
        <end position="102"/>
    </location>
</feature>
<dbReference type="GO" id="GO:0009847">
    <property type="term" value="P:spore germination"/>
    <property type="evidence" value="ECO:0007669"/>
    <property type="project" value="InterPro"/>
</dbReference>
<protein>
    <submittedName>
        <fullName evidence="9">Spore gernimation protein</fullName>
    </submittedName>
</protein>
<evidence type="ECO:0000313" key="10">
    <source>
        <dbReference type="Proteomes" id="UP000309676"/>
    </source>
</evidence>
<comment type="caution">
    <text evidence="9">The sequence shown here is derived from an EMBL/GenBank/DDBJ whole genome shotgun (WGS) entry which is preliminary data.</text>
</comment>
<dbReference type="NCBIfam" id="TIGR00912">
    <property type="entry name" value="2A0309"/>
    <property type="match status" value="1"/>
</dbReference>
<evidence type="ECO:0000313" key="9">
    <source>
        <dbReference type="EMBL" id="TLS48969.1"/>
    </source>
</evidence>
<dbReference type="Proteomes" id="UP000309676">
    <property type="component" value="Unassembled WGS sequence"/>
</dbReference>
<feature type="transmembrane region" description="Helical" evidence="8">
    <location>
        <begin position="217"/>
        <end position="237"/>
    </location>
</feature>
<keyword evidence="6 8" id="KW-1133">Transmembrane helix</keyword>
<feature type="transmembrane region" description="Helical" evidence="8">
    <location>
        <begin position="114"/>
        <end position="135"/>
    </location>
</feature>
<evidence type="ECO:0000256" key="5">
    <source>
        <dbReference type="ARBA" id="ARBA00022692"/>
    </source>
</evidence>
<feature type="transmembrane region" description="Helical" evidence="8">
    <location>
        <begin position="272"/>
        <end position="293"/>
    </location>
</feature>
<sequence length="367" mass="40887">MPNKSAGLGIFPIFCIMMLGVGLMNHVMVLPPLLQEAKRDAWISVLAALLPYLAWIAALRFIMKRTRQQSLLPWVKERFGRVASAPLRLLFLLYLFCISALTLKETISWSHGTYLPRTPELVLSLSLMTLCFFAARFGIRSIAIVSGILLPFVIAFGDFVMSANLPRKEYIFLTPILEHGWIPVLDGSVYVGGGLAELVVLLLLQHQAKAQIKFWKIALLGVFLVGLILGPATGAIAEFGPFEAANMRYPAFEEWRLVTLGRYIQHVDFLSIYQWLSGAFVRISVSVYLMVELITDGKPHAKRSLVWLSGICVALVVLAELPFSDTQYLDFMKIVYLPSSLAFGAVVAGVLFILVLIPKRTKVRMNG</sequence>
<gene>
    <name evidence="9" type="ORF">FE782_27920</name>
</gene>
<comment type="subcellular location">
    <subcellularLocation>
        <location evidence="1">Membrane</location>
        <topology evidence="1">Multi-pass membrane protein</topology>
    </subcellularLocation>
</comment>
<evidence type="ECO:0000256" key="8">
    <source>
        <dbReference type="SAM" id="Phobius"/>
    </source>
</evidence>
<keyword evidence="7 8" id="KW-0472">Membrane</keyword>
<dbReference type="GO" id="GO:0016020">
    <property type="term" value="C:membrane"/>
    <property type="evidence" value="ECO:0007669"/>
    <property type="project" value="UniProtKB-SubCell"/>
</dbReference>
<keyword evidence="10" id="KW-1185">Reference proteome</keyword>
<feature type="transmembrane region" description="Helical" evidence="8">
    <location>
        <begin position="142"/>
        <end position="161"/>
    </location>
</feature>
<evidence type="ECO:0000256" key="6">
    <source>
        <dbReference type="ARBA" id="ARBA00022989"/>
    </source>
</evidence>
<feature type="transmembrane region" description="Helical" evidence="8">
    <location>
        <begin position="335"/>
        <end position="357"/>
    </location>
</feature>
<dbReference type="EMBL" id="VCIW01000026">
    <property type="protein sequence ID" value="TLS48969.1"/>
    <property type="molecule type" value="Genomic_DNA"/>
</dbReference>
<dbReference type="Pfam" id="PF03845">
    <property type="entry name" value="Spore_permease"/>
    <property type="match status" value="1"/>
</dbReference>
<name>A0A5R9G1T1_9BACL</name>
<evidence type="ECO:0000256" key="1">
    <source>
        <dbReference type="ARBA" id="ARBA00004141"/>
    </source>
</evidence>
<keyword evidence="5 8" id="KW-0812">Transmembrane</keyword>
<dbReference type="RefSeq" id="WP_138197644.1">
    <property type="nucleotide sequence ID" value="NZ_VCIW01000026.1"/>
</dbReference>
<organism evidence="9 10">
    <name type="scientific">Paenibacillus antri</name>
    <dbReference type="NCBI Taxonomy" id="2582848"/>
    <lineage>
        <taxon>Bacteria</taxon>
        <taxon>Bacillati</taxon>
        <taxon>Bacillota</taxon>
        <taxon>Bacilli</taxon>
        <taxon>Bacillales</taxon>
        <taxon>Paenibacillaceae</taxon>
        <taxon>Paenibacillus</taxon>
    </lineage>
</organism>
<proteinExistence type="inferred from homology"/>
<dbReference type="AlphaFoldDB" id="A0A5R9G1T1"/>